<dbReference type="InterPro" id="IPR029377">
    <property type="entry name" value="TMEM220"/>
</dbReference>
<dbReference type="EMBL" id="JBIPKE010000013">
    <property type="protein sequence ID" value="MFH6982790.1"/>
    <property type="molecule type" value="Genomic_DNA"/>
</dbReference>
<evidence type="ECO:0000313" key="2">
    <source>
        <dbReference type="EMBL" id="MFH6982790.1"/>
    </source>
</evidence>
<reference evidence="2 3" key="1">
    <citation type="journal article" date="2013" name="Int. J. Syst. Evol. Microbiol.">
        <title>Marinoscillum luteum sp. nov., isolated from marine sediment.</title>
        <authorList>
            <person name="Cha I.T."/>
            <person name="Park S.J."/>
            <person name="Kim S.J."/>
            <person name="Kim J.G."/>
            <person name="Jung M.Y."/>
            <person name="Shin K.S."/>
            <person name="Kwon K.K."/>
            <person name="Yang S.H."/>
            <person name="Seo Y.S."/>
            <person name="Rhee S.K."/>
        </authorList>
    </citation>
    <scope>NUCLEOTIDE SEQUENCE [LARGE SCALE GENOMIC DNA]</scope>
    <source>
        <strain evidence="2 3">KCTC 23939</strain>
    </source>
</reference>
<feature type="transmembrane region" description="Helical" evidence="1">
    <location>
        <begin position="5"/>
        <end position="22"/>
    </location>
</feature>
<proteinExistence type="predicted"/>
<dbReference type="Pfam" id="PF15071">
    <property type="entry name" value="TMEM220"/>
    <property type="match status" value="1"/>
</dbReference>
<feature type="transmembrane region" description="Helical" evidence="1">
    <location>
        <begin position="99"/>
        <end position="116"/>
    </location>
</feature>
<dbReference type="Proteomes" id="UP001610063">
    <property type="component" value="Unassembled WGS sequence"/>
</dbReference>
<protein>
    <submittedName>
        <fullName evidence="2">Transmembrane 220 family protein</fullName>
    </submittedName>
</protein>
<name>A0ABW7N6S4_9BACT</name>
<keyword evidence="1" id="KW-1133">Transmembrane helix</keyword>
<dbReference type="RefSeq" id="WP_159580935.1">
    <property type="nucleotide sequence ID" value="NZ_JBIPKE010000013.1"/>
</dbReference>
<keyword evidence="1" id="KW-0472">Membrane</keyword>
<keyword evidence="3" id="KW-1185">Reference proteome</keyword>
<feature type="transmembrane region" description="Helical" evidence="1">
    <location>
        <begin position="59"/>
        <end position="79"/>
    </location>
</feature>
<comment type="caution">
    <text evidence="2">The sequence shown here is derived from an EMBL/GenBank/DDBJ whole genome shotgun (WGS) entry which is preliminary data.</text>
</comment>
<gene>
    <name evidence="2" type="ORF">ACHKAR_05045</name>
</gene>
<feature type="transmembrane region" description="Helical" evidence="1">
    <location>
        <begin position="28"/>
        <end position="47"/>
    </location>
</feature>
<sequence length="124" mass="14142">MSTKNIHYLIAVIFIAFAALQYNDPDPLLWMLIYGVVTLVAVLKVYLRQLNFKPLVTTFMVIFGLYSLMYVPVFVEFLGNPDKSELFGAMKVTKSWIEGTREFLGLLIAIGALEYLRRSKVKGK</sequence>
<accession>A0ABW7N6S4</accession>
<organism evidence="2 3">
    <name type="scientific">Marinoscillum luteum</name>
    <dbReference type="NCBI Taxonomy" id="861051"/>
    <lineage>
        <taxon>Bacteria</taxon>
        <taxon>Pseudomonadati</taxon>
        <taxon>Bacteroidota</taxon>
        <taxon>Cytophagia</taxon>
        <taxon>Cytophagales</taxon>
        <taxon>Reichenbachiellaceae</taxon>
        <taxon>Marinoscillum</taxon>
    </lineage>
</organism>
<keyword evidence="1 2" id="KW-0812">Transmembrane</keyword>
<evidence type="ECO:0000313" key="3">
    <source>
        <dbReference type="Proteomes" id="UP001610063"/>
    </source>
</evidence>
<evidence type="ECO:0000256" key="1">
    <source>
        <dbReference type="SAM" id="Phobius"/>
    </source>
</evidence>